<feature type="transmembrane region" description="Helical" evidence="1">
    <location>
        <begin position="42"/>
        <end position="64"/>
    </location>
</feature>
<sequence>MRETRITLPELALIAGTRGMLGAGIGLLVADHLSEGPRKAVGWTLVLVGALTTIPLAMEVLGAIRSTDRASWTEPRSELTHVYVG</sequence>
<evidence type="ECO:0000256" key="1">
    <source>
        <dbReference type="SAM" id="Phobius"/>
    </source>
</evidence>
<feature type="transmembrane region" description="Helical" evidence="1">
    <location>
        <begin position="12"/>
        <end position="30"/>
    </location>
</feature>
<organism evidence="2">
    <name type="scientific">Singulisphaera sp. Ch08</name>
    <dbReference type="NCBI Taxonomy" id="3120278"/>
    <lineage>
        <taxon>Bacteria</taxon>
        <taxon>Pseudomonadati</taxon>
        <taxon>Planctomycetota</taxon>
        <taxon>Planctomycetia</taxon>
        <taxon>Isosphaerales</taxon>
        <taxon>Isosphaeraceae</taxon>
        <taxon>Singulisphaera</taxon>
    </lineage>
</organism>
<reference evidence="2" key="1">
    <citation type="submission" date="2024-05" db="EMBL/GenBank/DDBJ databases">
        <title>Planctomycetes of the genus Singulisphaera possess chitinolytic capabilities.</title>
        <authorList>
            <person name="Ivanova A."/>
        </authorList>
    </citation>
    <scope>NUCLEOTIDE SEQUENCE</scope>
    <source>
        <strain evidence="2">Ch08T</strain>
    </source>
</reference>
<protein>
    <submittedName>
        <fullName evidence="2">Uncharacterized protein</fullName>
    </submittedName>
</protein>
<name>A0AAU7CJ84_9BACT</name>
<evidence type="ECO:0000313" key="2">
    <source>
        <dbReference type="EMBL" id="XBH05572.1"/>
    </source>
</evidence>
<dbReference type="RefSeq" id="WP_406698399.1">
    <property type="nucleotide sequence ID" value="NZ_CP155447.1"/>
</dbReference>
<keyword evidence="1" id="KW-1133">Transmembrane helix</keyword>
<dbReference type="AlphaFoldDB" id="A0AAU7CJ84"/>
<accession>A0AAU7CJ84</accession>
<keyword evidence="1" id="KW-0472">Membrane</keyword>
<proteinExistence type="predicted"/>
<gene>
    <name evidence="2" type="ORF">V5E97_06005</name>
</gene>
<dbReference type="EMBL" id="CP155447">
    <property type="protein sequence ID" value="XBH05572.1"/>
    <property type="molecule type" value="Genomic_DNA"/>
</dbReference>
<keyword evidence="1" id="KW-0812">Transmembrane</keyword>